<dbReference type="Gene3D" id="2.60.40.420">
    <property type="entry name" value="Cupredoxins - blue copper proteins"/>
    <property type="match status" value="1"/>
</dbReference>
<dbReference type="AlphaFoldDB" id="A0A5J5EM53"/>
<reference evidence="3 4" key="1">
    <citation type="submission" date="2019-09" db="EMBL/GenBank/DDBJ databases">
        <title>Draft genome of the ectomycorrhizal ascomycete Sphaerosporella brunnea.</title>
        <authorList>
            <consortium name="DOE Joint Genome Institute"/>
            <person name="Benucci G.M."/>
            <person name="Marozzi G."/>
            <person name="Antonielli L."/>
            <person name="Sanchez S."/>
            <person name="Marco P."/>
            <person name="Wang X."/>
            <person name="Falini L.B."/>
            <person name="Barry K."/>
            <person name="Haridas S."/>
            <person name="Lipzen A."/>
            <person name="Labutti K."/>
            <person name="Grigoriev I.V."/>
            <person name="Murat C."/>
            <person name="Martin F."/>
            <person name="Albertini E."/>
            <person name="Donnini D."/>
            <person name="Bonito G."/>
        </authorList>
    </citation>
    <scope>NUCLEOTIDE SEQUENCE [LARGE SCALE GENOMIC DNA]</scope>
    <source>
        <strain evidence="3 4">Sb_GMNB300</strain>
    </source>
</reference>
<sequence length="223" mass="22312">MYFPKASLFLLSLAGSLVSAQSATSSAAATATSGAVTIVKVSDANGDLAFSPSEIKAEVGSWIEFRYWPRNHSVVQSSFDKPCQPLSGASTIWSGFMPVAAGTTDFPTFTVKINDTNPIWFYCSQGKHCQSGMVGVINPPSGKTLASFMSAAKAAAENLSPSSSPFGGVKGTSSKSSATTGGSSPSGTSGAAASATSHSAASGNAVKGWLVAAGALVAAAVAV</sequence>
<organism evidence="3 4">
    <name type="scientific">Sphaerosporella brunnea</name>
    <dbReference type="NCBI Taxonomy" id="1250544"/>
    <lineage>
        <taxon>Eukaryota</taxon>
        <taxon>Fungi</taxon>
        <taxon>Dikarya</taxon>
        <taxon>Ascomycota</taxon>
        <taxon>Pezizomycotina</taxon>
        <taxon>Pezizomycetes</taxon>
        <taxon>Pezizales</taxon>
        <taxon>Pyronemataceae</taxon>
        <taxon>Sphaerosporella</taxon>
    </lineage>
</organism>
<evidence type="ECO:0000313" key="4">
    <source>
        <dbReference type="Proteomes" id="UP000326924"/>
    </source>
</evidence>
<dbReference type="InterPro" id="IPR052953">
    <property type="entry name" value="Ser-rich/MCO-related"/>
</dbReference>
<evidence type="ECO:0000256" key="1">
    <source>
        <dbReference type="SAM" id="MobiDB-lite"/>
    </source>
</evidence>
<feature type="signal peptide" evidence="2">
    <location>
        <begin position="1"/>
        <end position="20"/>
    </location>
</feature>
<dbReference type="InParanoid" id="A0A5J5EM53"/>
<evidence type="ECO:0000256" key="2">
    <source>
        <dbReference type="SAM" id="SignalP"/>
    </source>
</evidence>
<feature type="region of interest" description="Disordered" evidence="1">
    <location>
        <begin position="159"/>
        <end position="194"/>
    </location>
</feature>
<protein>
    <submittedName>
        <fullName evidence="3">Cupredoxin</fullName>
    </submittedName>
</protein>
<feature type="compositionally biased region" description="Low complexity" evidence="1">
    <location>
        <begin position="171"/>
        <end position="194"/>
    </location>
</feature>
<dbReference type="InterPro" id="IPR008972">
    <property type="entry name" value="Cupredoxin"/>
</dbReference>
<dbReference type="CDD" id="cd00920">
    <property type="entry name" value="Cupredoxin"/>
    <property type="match status" value="1"/>
</dbReference>
<feature type="chain" id="PRO_5023924158" evidence="2">
    <location>
        <begin position="21"/>
        <end position="223"/>
    </location>
</feature>
<dbReference type="PANTHER" id="PTHR34883">
    <property type="entry name" value="SERINE-RICH PROTEIN, PUTATIVE-RELATED-RELATED"/>
    <property type="match status" value="1"/>
</dbReference>
<proteinExistence type="predicted"/>
<evidence type="ECO:0000313" key="3">
    <source>
        <dbReference type="EMBL" id="KAA8896109.1"/>
    </source>
</evidence>
<gene>
    <name evidence="3" type="ORF">FN846DRAFT_966451</name>
</gene>
<dbReference type="OrthoDB" id="2331100at2759"/>
<dbReference type="PANTHER" id="PTHR34883:SF15">
    <property type="entry name" value="EXTRACELLULAR SERINE-RICH PROTEIN"/>
    <property type="match status" value="1"/>
</dbReference>
<keyword evidence="4" id="KW-1185">Reference proteome</keyword>
<keyword evidence="2" id="KW-0732">Signal</keyword>
<dbReference type="EMBL" id="VXIS01000227">
    <property type="protein sequence ID" value="KAA8896109.1"/>
    <property type="molecule type" value="Genomic_DNA"/>
</dbReference>
<dbReference type="SUPFAM" id="SSF49503">
    <property type="entry name" value="Cupredoxins"/>
    <property type="match status" value="1"/>
</dbReference>
<accession>A0A5J5EM53</accession>
<comment type="caution">
    <text evidence="3">The sequence shown here is derived from an EMBL/GenBank/DDBJ whole genome shotgun (WGS) entry which is preliminary data.</text>
</comment>
<dbReference type="Proteomes" id="UP000326924">
    <property type="component" value="Unassembled WGS sequence"/>
</dbReference>
<name>A0A5J5EM53_9PEZI</name>